<feature type="transmembrane region" description="Helical" evidence="21">
    <location>
        <begin position="221"/>
        <end position="242"/>
    </location>
</feature>
<dbReference type="GO" id="GO:0005741">
    <property type="term" value="C:mitochondrial outer membrane"/>
    <property type="evidence" value="ECO:0007669"/>
    <property type="project" value="UniProtKB-SubCell"/>
</dbReference>
<evidence type="ECO:0000313" key="23">
    <source>
        <dbReference type="Proteomes" id="UP000027361"/>
    </source>
</evidence>
<dbReference type="EMBL" id="JMSN01000002">
    <property type="protein sequence ID" value="KDN53469.1"/>
    <property type="molecule type" value="Genomic_DNA"/>
</dbReference>
<evidence type="ECO:0000256" key="17">
    <source>
        <dbReference type="ARBA" id="ARBA00051411"/>
    </source>
</evidence>
<dbReference type="PANTHER" id="PTHR10250">
    <property type="entry name" value="MICROSOMAL GLUTATHIONE S-TRANSFERASE"/>
    <property type="match status" value="1"/>
</dbReference>
<evidence type="ECO:0000256" key="13">
    <source>
        <dbReference type="ARBA" id="ARBA00037884"/>
    </source>
</evidence>
<dbReference type="InterPro" id="IPR023352">
    <property type="entry name" value="MAPEG-like_dom_sf"/>
</dbReference>
<name>A0A066WR44_TILAU</name>
<keyword evidence="9 21" id="KW-0472">Membrane</keyword>
<keyword evidence="5 21" id="KW-1133">Transmembrane helix</keyword>
<comment type="subcellular location">
    <subcellularLocation>
        <location evidence="1">Mitochondrion outer membrane</location>
        <topology evidence="1">Multi-pass membrane protein</topology>
    </subcellularLocation>
</comment>
<evidence type="ECO:0000256" key="10">
    <source>
        <dbReference type="ARBA" id="ARBA00023139"/>
    </source>
</evidence>
<reference evidence="22 23" key="1">
    <citation type="submission" date="2014-05" db="EMBL/GenBank/DDBJ databases">
        <title>Draft genome sequence of a rare smut relative, Tilletiaria anomala UBC 951.</title>
        <authorList>
            <consortium name="DOE Joint Genome Institute"/>
            <person name="Toome M."/>
            <person name="Kuo A."/>
            <person name="Henrissat B."/>
            <person name="Lipzen A."/>
            <person name="Tritt A."/>
            <person name="Yoshinaga Y."/>
            <person name="Zane M."/>
            <person name="Barry K."/>
            <person name="Grigoriev I.V."/>
            <person name="Spatafora J.W."/>
            <person name="Aimea M.C."/>
        </authorList>
    </citation>
    <scope>NUCLEOTIDE SEQUENCE [LARGE SCALE GENOMIC DNA]</scope>
    <source>
        <strain evidence="22 23">UBC 951</strain>
    </source>
</reference>
<dbReference type="OrthoDB" id="410651at2759"/>
<evidence type="ECO:0000256" key="20">
    <source>
        <dbReference type="ARBA" id="ARBA00076908"/>
    </source>
</evidence>
<evidence type="ECO:0000256" key="5">
    <source>
        <dbReference type="ARBA" id="ARBA00022989"/>
    </source>
</evidence>
<dbReference type="PANTHER" id="PTHR10250:SF26">
    <property type="entry name" value="GLUTATHIONE S-TRANSFERASE 3, MITOCHONDRIAL"/>
    <property type="match status" value="1"/>
</dbReference>
<evidence type="ECO:0000256" key="18">
    <source>
        <dbReference type="ARBA" id="ARBA00069748"/>
    </source>
</evidence>
<keyword evidence="7" id="KW-0443">Lipid metabolism</keyword>
<sequence length="249" mass="26618">MGTCDGLTRTLVIAGVSLQLGPSALARCPRHLPKLDEPHILGDNSHNNLLLARSQVCLLARLSKTSCPDLHQDFDAPIRDLDFDNLTLSPPATKMSALVTLGLPSGYPFVLLATTSSAVLTLWQGILVSQARKAAGVPYPLAYADKAEAQANPKANVFNCTQRAHLNTLENLPQFILTSLIAGLKFPRAAAILSGAWIVSRVLYTLGYVSGEPKKRVHGALPGYVASIGLTLLSITTAVQLAQQTNWAF</sequence>
<dbReference type="GeneID" id="25263493"/>
<evidence type="ECO:0000256" key="19">
    <source>
        <dbReference type="ARBA" id="ARBA00075145"/>
    </source>
</evidence>
<evidence type="ECO:0000256" key="9">
    <source>
        <dbReference type="ARBA" id="ARBA00023136"/>
    </source>
</evidence>
<dbReference type="FunFam" id="1.20.120.550:FF:000004">
    <property type="entry name" value="Microsomal glutathione S-transferase 3"/>
    <property type="match status" value="1"/>
</dbReference>
<evidence type="ECO:0000256" key="2">
    <source>
        <dbReference type="ARBA" id="ARBA00022679"/>
    </source>
</evidence>
<comment type="pathway">
    <text evidence="13">Lipid metabolism; leukotriene C4 biosynthesis.</text>
</comment>
<keyword evidence="2" id="KW-0808">Transferase</keyword>
<dbReference type="InterPro" id="IPR050997">
    <property type="entry name" value="MAPEG"/>
</dbReference>
<dbReference type="GO" id="GO:0004464">
    <property type="term" value="F:leukotriene-C4 synthase activity"/>
    <property type="evidence" value="ECO:0007669"/>
    <property type="project" value="UniProtKB-EC"/>
</dbReference>
<evidence type="ECO:0000256" key="14">
    <source>
        <dbReference type="ARBA" id="ARBA00037916"/>
    </source>
</evidence>
<dbReference type="EC" id="4.4.1.20" evidence="15"/>
<evidence type="ECO:0000256" key="12">
    <source>
        <dbReference type="ARBA" id="ARBA00023288"/>
    </source>
</evidence>
<comment type="pathway">
    <text evidence="14">Lipid metabolism; arachidonate metabolism.</text>
</comment>
<dbReference type="GO" id="GO:0005783">
    <property type="term" value="C:endoplasmic reticulum"/>
    <property type="evidence" value="ECO:0007669"/>
    <property type="project" value="TreeGrafter"/>
</dbReference>
<evidence type="ECO:0000313" key="22">
    <source>
        <dbReference type="EMBL" id="KDN53469.1"/>
    </source>
</evidence>
<evidence type="ECO:0000256" key="15">
    <source>
        <dbReference type="ARBA" id="ARBA00039056"/>
    </source>
</evidence>
<dbReference type="AlphaFoldDB" id="A0A066WR44"/>
<dbReference type="Pfam" id="PF01124">
    <property type="entry name" value="MAPEG"/>
    <property type="match status" value="1"/>
</dbReference>
<dbReference type="STRING" id="1037660.A0A066WR44"/>
<keyword evidence="12" id="KW-0449">Lipoprotein</keyword>
<dbReference type="InParanoid" id="A0A066WR44"/>
<evidence type="ECO:0000256" key="11">
    <source>
        <dbReference type="ARBA" id="ARBA00023239"/>
    </source>
</evidence>
<accession>A0A066WR44</accession>
<protein>
    <recommendedName>
        <fullName evidence="18">Glutathione S-transferase 3, mitochondrial</fullName>
        <ecNumber evidence="15">4.4.1.20</ecNumber>
    </recommendedName>
    <alternativeName>
        <fullName evidence="19">Glutathione peroxidase MGST3</fullName>
    </alternativeName>
    <alternativeName>
        <fullName evidence="20">LTC4 synthase MGST3</fullName>
    </alternativeName>
</protein>
<dbReference type="GO" id="GO:0006629">
    <property type="term" value="P:lipid metabolic process"/>
    <property type="evidence" value="ECO:0007669"/>
    <property type="project" value="UniProtKB-KW"/>
</dbReference>
<keyword evidence="6" id="KW-0560">Oxidoreductase</keyword>
<keyword evidence="11" id="KW-0456">Lyase</keyword>
<evidence type="ECO:0000256" key="7">
    <source>
        <dbReference type="ARBA" id="ARBA00023098"/>
    </source>
</evidence>
<evidence type="ECO:0000256" key="1">
    <source>
        <dbReference type="ARBA" id="ARBA00004374"/>
    </source>
</evidence>
<dbReference type="InterPro" id="IPR001129">
    <property type="entry name" value="Membr-assoc_MAPEG"/>
</dbReference>
<evidence type="ECO:0000256" key="8">
    <source>
        <dbReference type="ARBA" id="ARBA00023128"/>
    </source>
</evidence>
<comment type="catalytic activity">
    <reaction evidence="16">
        <text>leukotriene C4 = leukotriene A4 + glutathione</text>
        <dbReference type="Rhea" id="RHEA:17617"/>
        <dbReference type="ChEBI" id="CHEBI:57463"/>
        <dbReference type="ChEBI" id="CHEBI:57925"/>
        <dbReference type="ChEBI" id="CHEBI:57973"/>
        <dbReference type="EC" id="4.4.1.20"/>
    </reaction>
    <physiologicalReaction direction="right-to-left" evidence="16">
        <dbReference type="Rhea" id="RHEA:17619"/>
    </physiologicalReaction>
</comment>
<feature type="transmembrane region" description="Helical" evidence="21">
    <location>
        <begin position="189"/>
        <end position="209"/>
    </location>
</feature>
<dbReference type="Proteomes" id="UP000027361">
    <property type="component" value="Unassembled WGS sequence"/>
</dbReference>
<organism evidence="22 23">
    <name type="scientific">Tilletiaria anomala (strain ATCC 24038 / CBS 436.72 / UBC 951)</name>
    <dbReference type="NCBI Taxonomy" id="1037660"/>
    <lineage>
        <taxon>Eukaryota</taxon>
        <taxon>Fungi</taxon>
        <taxon>Dikarya</taxon>
        <taxon>Basidiomycota</taxon>
        <taxon>Ustilaginomycotina</taxon>
        <taxon>Exobasidiomycetes</taxon>
        <taxon>Georgefischeriales</taxon>
        <taxon>Tilletiariaceae</taxon>
        <taxon>Tilletiaria</taxon>
    </lineage>
</organism>
<evidence type="ECO:0000256" key="3">
    <source>
        <dbReference type="ARBA" id="ARBA00022692"/>
    </source>
</evidence>
<evidence type="ECO:0000256" key="4">
    <source>
        <dbReference type="ARBA" id="ARBA00022787"/>
    </source>
</evidence>
<gene>
    <name evidence="22" type="ORF">K437DRAFT_253168</name>
</gene>
<dbReference type="SUPFAM" id="SSF161084">
    <property type="entry name" value="MAPEG domain-like"/>
    <property type="match status" value="1"/>
</dbReference>
<dbReference type="HOGENOM" id="CLU_1116406_0_0_1"/>
<keyword evidence="23" id="KW-1185">Reference proteome</keyword>
<dbReference type="Gene3D" id="1.20.120.550">
    <property type="entry name" value="Membrane associated eicosanoid/glutathione metabolism-like domain"/>
    <property type="match status" value="1"/>
</dbReference>
<dbReference type="GO" id="GO:0004364">
    <property type="term" value="F:glutathione transferase activity"/>
    <property type="evidence" value="ECO:0007669"/>
    <property type="project" value="TreeGrafter"/>
</dbReference>
<keyword evidence="4" id="KW-1000">Mitochondrion outer membrane</keyword>
<comment type="catalytic activity">
    <reaction evidence="17">
        <text>15-deoxy-Delta(12,14)-prostaglandin J2 + glutathione = 15-deoxy-Delta(12,14)-prostaglandin J2-S-(R)-glutathione</text>
        <dbReference type="Rhea" id="RHEA:75963"/>
        <dbReference type="ChEBI" id="CHEBI:57925"/>
        <dbReference type="ChEBI" id="CHEBI:85236"/>
        <dbReference type="ChEBI" id="CHEBI:194498"/>
    </reaction>
    <physiologicalReaction direction="left-to-right" evidence="17">
        <dbReference type="Rhea" id="RHEA:75964"/>
    </physiologicalReaction>
</comment>
<proteinExistence type="predicted"/>
<evidence type="ECO:0000256" key="21">
    <source>
        <dbReference type="SAM" id="Phobius"/>
    </source>
</evidence>
<dbReference type="GO" id="GO:0005635">
    <property type="term" value="C:nuclear envelope"/>
    <property type="evidence" value="ECO:0007669"/>
    <property type="project" value="TreeGrafter"/>
</dbReference>
<keyword evidence="8" id="KW-0496">Mitochondrion</keyword>
<evidence type="ECO:0000256" key="6">
    <source>
        <dbReference type="ARBA" id="ARBA00023002"/>
    </source>
</evidence>
<evidence type="ECO:0000256" key="16">
    <source>
        <dbReference type="ARBA" id="ARBA00049298"/>
    </source>
</evidence>
<keyword evidence="10" id="KW-0564">Palmitate</keyword>
<dbReference type="RefSeq" id="XP_013246308.1">
    <property type="nucleotide sequence ID" value="XM_013390854.1"/>
</dbReference>
<comment type="caution">
    <text evidence="22">The sequence shown here is derived from an EMBL/GenBank/DDBJ whole genome shotgun (WGS) entry which is preliminary data.</text>
</comment>
<keyword evidence="3 21" id="KW-0812">Transmembrane</keyword>
<dbReference type="GO" id="GO:0004602">
    <property type="term" value="F:glutathione peroxidase activity"/>
    <property type="evidence" value="ECO:0007669"/>
    <property type="project" value="TreeGrafter"/>
</dbReference>